<accession>A0A1G2GSJ9</accession>
<dbReference type="InterPro" id="IPR004358">
    <property type="entry name" value="Sig_transdc_His_kin-like_C"/>
</dbReference>
<dbReference type="SUPFAM" id="SSF55785">
    <property type="entry name" value="PYP-like sensor domain (PAS domain)"/>
    <property type="match status" value="1"/>
</dbReference>
<evidence type="ECO:0000256" key="7">
    <source>
        <dbReference type="ARBA" id="ARBA00023136"/>
    </source>
</evidence>
<evidence type="ECO:0000256" key="5">
    <source>
        <dbReference type="ARBA" id="ARBA00022777"/>
    </source>
</evidence>
<keyword evidence="3" id="KW-0597">Phosphoprotein</keyword>
<dbReference type="InterPro" id="IPR003661">
    <property type="entry name" value="HisK_dim/P_dom"/>
</dbReference>
<evidence type="ECO:0000256" key="2">
    <source>
        <dbReference type="ARBA" id="ARBA00012438"/>
    </source>
</evidence>
<evidence type="ECO:0000256" key="4">
    <source>
        <dbReference type="ARBA" id="ARBA00022679"/>
    </source>
</evidence>
<comment type="caution">
    <text evidence="11">The sequence shown here is derived from an EMBL/GenBank/DDBJ whole genome shotgun (WGS) entry which is preliminary data.</text>
</comment>
<evidence type="ECO:0000256" key="8">
    <source>
        <dbReference type="SAM" id="Phobius"/>
    </source>
</evidence>
<dbReference type="EMBL" id="MHNW01000039">
    <property type="protein sequence ID" value="OGZ52788.1"/>
    <property type="molecule type" value="Genomic_DNA"/>
</dbReference>
<dbReference type="SMART" id="SM00091">
    <property type="entry name" value="PAS"/>
    <property type="match status" value="1"/>
</dbReference>
<dbReference type="AlphaFoldDB" id="A0A1G2GSJ9"/>
<evidence type="ECO:0000256" key="6">
    <source>
        <dbReference type="ARBA" id="ARBA00023012"/>
    </source>
</evidence>
<evidence type="ECO:0000313" key="11">
    <source>
        <dbReference type="EMBL" id="OGZ52788.1"/>
    </source>
</evidence>
<dbReference type="GO" id="GO:0016036">
    <property type="term" value="P:cellular response to phosphate starvation"/>
    <property type="evidence" value="ECO:0007669"/>
    <property type="project" value="TreeGrafter"/>
</dbReference>
<dbReference type="Pfam" id="PF00512">
    <property type="entry name" value="HisKA"/>
    <property type="match status" value="1"/>
</dbReference>
<dbReference type="SMART" id="SM00388">
    <property type="entry name" value="HisKA"/>
    <property type="match status" value="1"/>
</dbReference>
<dbReference type="SMART" id="SM00387">
    <property type="entry name" value="HATPase_c"/>
    <property type="match status" value="1"/>
</dbReference>
<organism evidence="11 12">
    <name type="scientific">Candidatus Ryanbacteria bacterium RIFCSPLOWO2_01_FULL_48_26</name>
    <dbReference type="NCBI Taxonomy" id="1802126"/>
    <lineage>
        <taxon>Bacteria</taxon>
        <taxon>Candidatus Ryaniibacteriota</taxon>
    </lineage>
</organism>
<dbReference type="EC" id="2.7.13.3" evidence="2"/>
<dbReference type="PANTHER" id="PTHR45453:SF1">
    <property type="entry name" value="PHOSPHATE REGULON SENSOR PROTEIN PHOR"/>
    <property type="match status" value="1"/>
</dbReference>
<dbReference type="SUPFAM" id="SSF47384">
    <property type="entry name" value="Homodimeric domain of signal transducing histidine kinase"/>
    <property type="match status" value="1"/>
</dbReference>
<dbReference type="InterPro" id="IPR036097">
    <property type="entry name" value="HisK_dim/P_sf"/>
</dbReference>
<feature type="domain" description="PAS" evidence="10">
    <location>
        <begin position="67"/>
        <end position="111"/>
    </location>
</feature>
<feature type="transmembrane region" description="Helical" evidence="8">
    <location>
        <begin position="37"/>
        <end position="58"/>
    </location>
</feature>
<dbReference type="GO" id="GO:0000155">
    <property type="term" value="F:phosphorelay sensor kinase activity"/>
    <property type="evidence" value="ECO:0007669"/>
    <property type="project" value="InterPro"/>
</dbReference>
<keyword evidence="8" id="KW-0812">Transmembrane</keyword>
<feature type="domain" description="Histidine kinase" evidence="9">
    <location>
        <begin position="203"/>
        <end position="423"/>
    </location>
</feature>
<gene>
    <name evidence="11" type="ORF">A3B25_02950</name>
</gene>
<dbReference type="PANTHER" id="PTHR45453">
    <property type="entry name" value="PHOSPHATE REGULON SENSOR PROTEIN PHOR"/>
    <property type="match status" value="1"/>
</dbReference>
<reference evidence="11 12" key="1">
    <citation type="journal article" date="2016" name="Nat. Commun.">
        <title>Thousands of microbial genomes shed light on interconnected biogeochemical processes in an aquifer system.</title>
        <authorList>
            <person name="Anantharaman K."/>
            <person name="Brown C.T."/>
            <person name="Hug L.A."/>
            <person name="Sharon I."/>
            <person name="Castelle C.J."/>
            <person name="Probst A.J."/>
            <person name="Thomas B.C."/>
            <person name="Singh A."/>
            <person name="Wilkins M.J."/>
            <person name="Karaoz U."/>
            <person name="Brodie E.L."/>
            <person name="Williams K.H."/>
            <person name="Hubbard S.S."/>
            <person name="Banfield J.F."/>
        </authorList>
    </citation>
    <scope>NUCLEOTIDE SEQUENCE [LARGE SCALE GENOMIC DNA]</scope>
</reference>
<evidence type="ECO:0000256" key="3">
    <source>
        <dbReference type="ARBA" id="ARBA00022553"/>
    </source>
</evidence>
<keyword evidence="5" id="KW-0418">Kinase</keyword>
<name>A0A1G2GSJ9_9BACT</name>
<dbReference type="GO" id="GO:0004721">
    <property type="term" value="F:phosphoprotein phosphatase activity"/>
    <property type="evidence" value="ECO:0007669"/>
    <property type="project" value="TreeGrafter"/>
</dbReference>
<keyword evidence="4" id="KW-0808">Transferase</keyword>
<dbReference type="Pfam" id="PF02518">
    <property type="entry name" value="HATPase_c"/>
    <property type="match status" value="1"/>
</dbReference>
<dbReference type="InterPro" id="IPR000014">
    <property type="entry name" value="PAS"/>
</dbReference>
<evidence type="ECO:0000313" key="12">
    <source>
        <dbReference type="Proteomes" id="UP000179106"/>
    </source>
</evidence>
<dbReference type="InterPro" id="IPR036890">
    <property type="entry name" value="HATPase_C_sf"/>
</dbReference>
<dbReference type="InterPro" id="IPR005467">
    <property type="entry name" value="His_kinase_dom"/>
</dbReference>
<dbReference type="PROSITE" id="PS50112">
    <property type="entry name" value="PAS"/>
    <property type="match status" value="1"/>
</dbReference>
<proteinExistence type="predicted"/>
<dbReference type="Proteomes" id="UP000179106">
    <property type="component" value="Unassembled WGS sequence"/>
</dbReference>
<dbReference type="FunFam" id="3.30.565.10:FF:000006">
    <property type="entry name" value="Sensor histidine kinase WalK"/>
    <property type="match status" value="1"/>
</dbReference>
<evidence type="ECO:0000256" key="1">
    <source>
        <dbReference type="ARBA" id="ARBA00000085"/>
    </source>
</evidence>
<dbReference type="PROSITE" id="PS50109">
    <property type="entry name" value="HIS_KIN"/>
    <property type="match status" value="1"/>
</dbReference>
<dbReference type="CDD" id="cd00075">
    <property type="entry name" value="HATPase"/>
    <property type="match status" value="1"/>
</dbReference>
<dbReference type="PRINTS" id="PR00344">
    <property type="entry name" value="BCTRLSENSOR"/>
</dbReference>
<dbReference type="InterPro" id="IPR035965">
    <property type="entry name" value="PAS-like_dom_sf"/>
</dbReference>
<dbReference type="InterPro" id="IPR050351">
    <property type="entry name" value="BphY/WalK/GraS-like"/>
</dbReference>
<dbReference type="Gene3D" id="3.30.565.10">
    <property type="entry name" value="Histidine kinase-like ATPase, C-terminal domain"/>
    <property type="match status" value="1"/>
</dbReference>
<dbReference type="CDD" id="cd00130">
    <property type="entry name" value="PAS"/>
    <property type="match status" value="1"/>
</dbReference>
<dbReference type="Gene3D" id="3.30.450.20">
    <property type="entry name" value="PAS domain"/>
    <property type="match status" value="1"/>
</dbReference>
<keyword evidence="6" id="KW-0902">Two-component regulatory system</keyword>
<evidence type="ECO:0000259" key="10">
    <source>
        <dbReference type="PROSITE" id="PS50112"/>
    </source>
</evidence>
<dbReference type="GO" id="GO:0005886">
    <property type="term" value="C:plasma membrane"/>
    <property type="evidence" value="ECO:0007669"/>
    <property type="project" value="TreeGrafter"/>
</dbReference>
<dbReference type="STRING" id="1802126.A3B25_02950"/>
<dbReference type="InterPro" id="IPR003594">
    <property type="entry name" value="HATPase_dom"/>
</dbReference>
<keyword evidence="7 8" id="KW-0472">Membrane</keyword>
<sequence length="435" mass="48124">MKSVFEWPEFKIVWVVLALLAAAFIVAALYVPPVVAAIEAVLTLSTGVVLFLGAYRLIRRDKEGAIGKSELKSIIFNLQDGIIFYDRNFKALFFNPAAEKLFNIKSADVLGHEFQPRDVEKEGWQILTQVMFPSLAPTVVSRSGAGEYPQVLDVSFPDPAFELRVLTLPVTDTAGTTTGFMKVIRDRTREMTLMKSKNEFLTVASHQLRTPVTDIVWAIESLASDKELTPASKKTIDHALDASRGLIDIVEDLLSVTRIEEGHFGYTFEAVDIVAFMGEMLKKIAPLAERSGIKVYFDMPETSVPKPLIDKQKLSLAISNILENAVRYNTDNGEVAVRIEKIADKPFIDISVKDTGIGMAQEEIGNLFKKFYRSPVAMKTHTTGSGLGLYIVKNIVQAHGGQVFVESEPGRGSIFHIALPTEPKLVPQHEVVAEE</sequence>
<protein>
    <recommendedName>
        <fullName evidence="2">histidine kinase</fullName>
        <ecNumber evidence="2">2.7.13.3</ecNumber>
    </recommendedName>
</protein>
<dbReference type="CDD" id="cd00082">
    <property type="entry name" value="HisKA"/>
    <property type="match status" value="1"/>
</dbReference>
<dbReference type="Gene3D" id="1.10.287.130">
    <property type="match status" value="1"/>
</dbReference>
<dbReference type="SUPFAM" id="SSF55874">
    <property type="entry name" value="ATPase domain of HSP90 chaperone/DNA topoisomerase II/histidine kinase"/>
    <property type="match status" value="1"/>
</dbReference>
<feature type="transmembrane region" description="Helical" evidence="8">
    <location>
        <begin position="12"/>
        <end position="31"/>
    </location>
</feature>
<keyword evidence="8" id="KW-1133">Transmembrane helix</keyword>
<evidence type="ECO:0000259" key="9">
    <source>
        <dbReference type="PROSITE" id="PS50109"/>
    </source>
</evidence>
<comment type="catalytic activity">
    <reaction evidence="1">
        <text>ATP + protein L-histidine = ADP + protein N-phospho-L-histidine.</text>
        <dbReference type="EC" id="2.7.13.3"/>
    </reaction>
</comment>